<dbReference type="InterPro" id="IPR015300">
    <property type="entry name" value="DNA-bd_pseudobarrel_sf"/>
</dbReference>
<dbReference type="CDD" id="cd10017">
    <property type="entry name" value="B3_DNA"/>
    <property type="match status" value="2"/>
</dbReference>
<evidence type="ECO:0000259" key="6">
    <source>
        <dbReference type="PROSITE" id="PS50863"/>
    </source>
</evidence>
<dbReference type="GO" id="GO:0003677">
    <property type="term" value="F:DNA binding"/>
    <property type="evidence" value="ECO:0007669"/>
    <property type="project" value="UniProtKB-KW"/>
</dbReference>
<dbReference type="SUPFAM" id="SSF101936">
    <property type="entry name" value="DNA-binding pseudobarrel domain"/>
    <property type="match status" value="2"/>
</dbReference>
<evidence type="ECO:0000256" key="3">
    <source>
        <dbReference type="ARBA" id="ARBA00023125"/>
    </source>
</evidence>
<evidence type="ECO:0000313" key="8">
    <source>
        <dbReference type="Proteomes" id="UP001154282"/>
    </source>
</evidence>
<keyword evidence="8" id="KW-1185">Reference proteome</keyword>
<proteinExistence type="predicted"/>
<feature type="domain" description="TF-B3" evidence="6">
    <location>
        <begin position="155"/>
        <end position="250"/>
    </location>
</feature>
<feature type="domain" description="TF-B3" evidence="6">
    <location>
        <begin position="296"/>
        <end position="395"/>
    </location>
</feature>
<keyword evidence="4" id="KW-0804">Transcription</keyword>
<keyword evidence="2" id="KW-0805">Transcription regulation</keyword>
<evidence type="ECO:0000256" key="4">
    <source>
        <dbReference type="ARBA" id="ARBA00023163"/>
    </source>
</evidence>
<dbReference type="Proteomes" id="UP001154282">
    <property type="component" value="Unassembled WGS sequence"/>
</dbReference>
<dbReference type="PROSITE" id="PS50863">
    <property type="entry name" value="B3"/>
    <property type="match status" value="2"/>
</dbReference>
<gene>
    <name evidence="7" type="ORF">LITE_LOCUS22419</name>
</gene>
<name>A0AAV0L6G1_9ROSI</name>
<evidence type="ECO:0000313" key="7">
    <source>
        <dbReference type="EMBL" id="CAI0430032.1"/>
    </source>
</evidence>
<protein>
    <recommendedName>
        <fullName evidence="6">TF-B3 domain-containing protein</fullName>
    </recommendedName>
</protein>
<accession>A0AAV0L6G1</accession>
<sequence>MRKEEDGRTDGKDKVGDMGLVRELSVGDCCWCRLVSFDENWYCWLLDAGAEEKRKKKVGAGCGGAANQRRRKELAAGEGGSKFSSGSQFIFQSFFDCRTGTRSIKPPSPISSHTPPLFLVIIFLRTSSFGIWIKGGELRAVGRNTMSACLEEGPKFFKILVDEDIQESNMLVPKKYSMDHFDCVSNPVTLELPNGDAWLVELVRDDLGKRVWFGKGWQQFSQHYHFQHGHFLLFELLGNSHFSVKIFDRSAAEMKYSQFIVGVPNGETAKIIATEDGAAAAAATNSVLPRRRPSFTKVIVKNSRKSGVNNLNVPNRFVETYLATGSGEKGDIMVKLNVGGESWAVKVVRYERKTGCWMSKGWWKFAMDNSLKAWDRCTFELRDEGNEFDVQIQRC</sequence>
<dbReference type="InterPro" id="IPR050655">
    <property type="entry name" value="Plant_B3_domain"/>
</dbReference>
<dbReference type="Gene3D" id="2.40.330.10">
    <property type="entry name" value="DNA-binding pseudobarrel domain"/>
    <property type="match status" value="2"/>
</dbReference>
<dbReference type="GO" id="GO:0005634">
    <property type="term" value="C:nucleus"/>
    <property type="evidence" value="ECO:0007669"/>
    <property type="project" value="UniProtKB-SubCell"/>
</dbReference>
<dbReference type="PANTHER" id="PTHR31920:SF37">
    <property type="entry name" value="B3 DOMAIN-CONTAINING TRANSCRIPTION FACTOR VRN1"/>
    <property type="match status" value="1"/>
</dbReference>
<evidence type="ECO:0000256" key="1">
    <source>
        <dbReference type="ARBA" id="ARBA00004123"/>
    </source>
</evidence>
<evidence type="ECO:0000256" key="5">
    <source>
        <dbReference type="ARBA" id="ARBA00023242"/>
    </source>
</evidence>
<dbReference type="EMBL" id="CAMGYJ010000006">
    <property type="protein sequence ID" value="CAI0430032.1"/>
    <property type="molecule type" value="Genomic_DNA"/>
</dbReference>
<comment type="subcellular location">
    <subcellularLocation>
        <location evidence="1">Nucleus</location>
    </subcellularLocation>
</comment>
<dbReference type="AlphaFoldDB" id="A0AAV0L6G1"/>
<keyword evidence="5" id="KW-0539">Nucleus</keyword>
<dbReference type="PANTHER" id="PTHR31920">
    <property type="entry name" value="B3 DOMAIN-CONTAINING"/>
    <property type="match status" value="1"/>
</dbReference>
<dbReference type="InterPro" id="IPR003340">
    <property type="entry name" value="B3_DNA-bd"/>
</dbReference>
<dbReference type="Pfam" id="PF02362">
    <property type="entry name" value="B3"/>
    <property type="match status" value="2"/>
</dbReference>
<dbReference type="SMART" id="SM01019">
    <property type="entry name" value="B3"/>
    <property type="match status" value="2"/>
</dbReference>
<organism evidence="7 8">
    <name type="scientific">Linum tenue</name>
    <dbReference type="NCBI Taxonomy" id="586396"/>
    <lineage>
        <taxon>Eukaryota</taxon>
        <taxon>Viridiplantae</taxon>
        <taxon>Streptophyta</taxon>
        <taxon>Embryophyta</taxon>
        <taxon>Tracheophyta</taxon>
        <taxon>Spermatophyta</taxon>
        <taxon>Magnoliopsida</taxon>
        <taxon>eudicotyledons</taxon>
        <taxon>Gunneridae</taxon>
        <taxon>Pentapetalae</taxon>
        <taxon>rosids</taxon>
        <taxon>fabids</taxon>
        <taxon>Malpighiales</taxon>
        <taxon>Linaceae</taxon>
        <taxon>Linum</taxon>
    </lineage>
</organism>
<comment type="caution">
    <text evidence="7">The sequence shown here is derived from an EMBL/GenBank/DDBJ whole genome shotgun (WGS) entry which is preliminary data.</text>
</comment>
<evidence type="ECO:0000256" key="2">
    <source>
        <dbReference type="ARBA" id="ARBA00023015"/>
    </source>
</evidence>
<keyword evidence="3" id="KW-0238">DNA-binding</keyword>
<reference evidence="7" key="1">
    <citation type="submission" date="2022-08" db="EMBL/GenBank/DDBJ databases">
        <authorList>
            <person name="Gutierrez-Valencia J."/>
        </authorList>
    </citation>
    <scope>NUCLEOTIDE SEQUENCE</scope>
</reference>